<sequence>MLKFLYIFELKQSICKNSSRSLEDYMKLEGIDNSKSSIDVAGVKSGIN</sequence>
<proteinExistence type="predicted"/>
<dbReference type="AlphaFoldDB" id="X1QAK9"/>
<dbReference type="EMBL" id="BARW01001926">
    <property type="protein sequence ID" value="GAI65487.1"/>
    <property type="molecule type" value="Genomic_DNA"/>
</dbReference>
<name>X1QAK9_9ZZZZ</name>
<reference evidence="1" key="1">
    <citation type="journal article" date="2014" name="Front. Microbiol.">
        <title>High frequency of phylogenetically diverse reductive dehalogenase-homologous genes in deep subseafloor sedimentary metagenomes.</title>
        <authorList>
            <person name="Kawai M."/>
            <person name="Futagami T."/>
            <person name="Toyoda A."/>
            <person name="Takaki Y."/>
            <person name="Nishi S."/>
            <person name="Hori S."/>
            <person name="Arai W."/>
            <person name="Tsubouchi T."/>
            <person name="Morono Y."/>
            <person name="Uchiyama I."/>
            <person name="Ito T."/>
            <person name="Fujiyama A."/>
            <person name="Inagaki F."/>
            <person name="Takami H."/>
        </authorList>
    </citation>
    <scope>NUCLEOTIDE SEQUENCE</scope>
    <source>
        <strain evidence="1">Expedition CK06-06</strain>
    </source>
</reference>
<protein>
    <submittedName>
        <fullName evidence="1">Uncharacterized protein</fullName>
    </submittedName>
</protein>
<evidence type="ECO:0000313" key="1">
    <source>
        <dbReference type="EMBL" id="GAI65487.1"/>
    </source>
</evidence>
<accession>X1QAK9</accession>
<organism evidence="1">
    <name type="scientific">marine sediment metagenome</name>
    <dbReference type="NCBI Taxonomy" id="412755"/>
    <lineage>
        <taxon>unclassified sequences</taxon>
        <taxon>metagenomes</taxon>
        <taxon>ecological metagenomes</taxon>
    </lineage>
</organism>
<gene>
    <name evidence="1" type="ORF">S12H4_05721</name>
</gene>
<comment type="caution">
    <text evidence="1">The sequence shown here is derived from an EMBL/GenBank/DDBJ whole genome shotgun (WGS) entry which is preliminary data.</text>
</comment>